<gene>
    <name evidence="6" type="ORF">PPACK8108_LOCUS16525</name>
</gene>
<reference evidence="6" key="1">
    <citation type="submission" date="2022-06" db="EMBL/GenBank/DDBJ databases">
        <authorList>
            <consortium name="SYNGENTA / RWTH Aachen University"/>
        </authorList>
    </citation>
    <scope>NUCLEOTIDE SEQUENCE</scope>
</reference>
<name>A0AAV0BBW6_PHAPC</name>
<proteinExistence type="predicted"/>
<dbReference type="GO" id="GO:0005852">
    <property type="term" value="C:eukaryotic translation initiation factor 3 complex"/>
    <property type="evidence" value="ECO:0007669"/>
    <property type="project" value="InterPro"/>
</dbReference>
<dbReference type="AlphaFoldDB" id="A0AAV0BBW6"/>
<sequence length="140" mass="15605">MNEINGIKQRCQRQFDEDWIQPIRNSWQSRLHTAILIGTGFFRRRNNELEPGLCYQNFDLSPNECKDLTLLTGAKVNAMLRSGSLTTPCSKEQTAGDKDSFITICALSKFATNNRGSDGASNGRAKFNSQRGAVLATETE</sequence>
<dbReference type="InterPro" id="IPR007783">
    <property type="entry name" value="eIF3d"/>
</dbReference>
<evidence type="ECO:0000256" key="1">
    <source>
        <dbReference type="ARBA" id="ARBA00022490"/>
    </source>
</evidence>
<keyword evidence="1" id="KW-0963">Cytoplasm</keyword>
<keyword evidence="2" id="KW-0396">Initiation factor</keyword>
<keyword evidence="4" id="KW-0648">Protein biosynthesis</keyword>
<evidence type="ECO:0000313" key="7">
    <source>
        <dbReference type="Proteomes" id="UP001153365"/>
    </source>
</evidence>
<feature type="region of interest" description="Disordered" evidence="5">
    <location>
        <begin position="115"/>
        <end position="140"/>
    </location>
</feature>
<dbReference type="GO" id="GO:0003743">
    <property type="term" value="F:translation initiation factor activity"/>
    <property type="evidence" value="ECO:0007669"/>
    <property type="project" value="UniProtKB-KW"/>
</dbReference>
<evidence type="ECO:0000256" key="5">
    <source>
        <dbReference type="SAM" id="MobiDB-lite"/>
    </source>
</evidence>
<keyword evidence="7" id="KW-1185">Reference proteome</keyword>
<organism evidence="6 7">
    <name type="scientific">Phakopsora pachyrhizi</name>
    <name type="common">Asian soybean rust disease fungus</name>
    <dbReference type="NCBI Taxonomy" id="170000"/>
    <lineage>
        <taxon>Eukaryota</taxon>
        <taxon>Fungi</taxon>
        <taxon>Dikarya</taxon>
        <taxon>Basidiomycota</taxon>
        <taxon>Pucciniomycotina</taxon>
        <taxon>Pucciniomycetes</taxon>
        <taxon>Pucciniales</taxon>
        <taxon>Phakopsoraceae</taxon>
        <taxon>Phakopsora</taxon>
    </lineage>
</organism>
<evidence type="ECO:0000313" key="6">
    <source>
        <dbReference type="EMBL" id="CAH7683163.1"/>
    </source>
</evidence>
<dbReference type="GO" id="GO:0003723">
    <property type="term" value="F:RNA binding"/>
    <property type="evidence" value="ECO:0007669"/>
    <property type="project" value="UniProtKB-KW"/>
</dbReference>
<protein>
    <submittedName>
        <fullName evidence="6">Uncharacterized protein</fullName>
    </submittedName>
</protein>
<evidence type="ECO:0000256" key="3">
    <source>
        <dbReference type="ARBA" id="ARBA00022884"/>
    </source>
</evidence>
<evidence type="ECO:0000256" key="4">
    <source>
        <dbReference type="ARBA" id="ARBA00022917"/>
    </source>
</evidence>
<dbReference type="Pfam" id="PF05091">
    <property type="entry name" value="eIF-3_zeta"/>
    <property type="match status" value="1"/>
</dbReference>
<accession>A0AAV0BBW6</accession>
<keyword evidence="3" id="KW-0694">RNA-binding</keyword>
<dbReference type="Proteomes" id="UP001153365">
    <property type="component" value="Unassembled WGS sequence"/>
</dbReference>
<dbReference type="EMBL" id="CALTRL010004507">
    <property type="protein sequence ID" value="CAH7683163.1"/>
    <property type="molecule type" value="Genomic_DNA"/>
</dbReference>
<evidence type="ECO:0000256" key="2">
    <source>
        <dbReference type="ARBA" id="ARBA00022540"/>
    </source>
</evidence>
<comment type="caution">
    <text evidence="6">The sequence shown here is derived from an EMBL/GenBank/DDBJ whole genome shotgun (WGS) entry which is preliminary data.</text>
</comment>